<dbReference type="SUPFAM" id="SSF51430">
    <property type="entry name" value="NAD(P)-linked oxidoreductase"/>
    <property type="match status" value="1"/>
</dbReference>
<dbReference type="InterPro" id="IPR020471">
    <property type="entry name" value="AKR"/>
</dbReference>
<dbReference type="InterPro" id="IPR036812">
    <property type="entry name" value="NAD(P)_OxRdtase_dom_sf"/>
</dbReference>
<proteinExistence type="predicted"/>
<dbReference type="RefSeq" id="WP_249284695.1">
    <property type="nucleotide sequence ID" value="NZ_JACRSO010000001.1"/>
</dbReference>
<evidence type="ECO:0000313" key="3">
    <source>
        <dbReference type="EMBL" id="MBC8528742.1"/>
    </source>
</evidence>
<dbReference type="PANTHER" id="PTHR43364">
    <property type="entry name" value="NADH-SPECIFIC METHYLGLYOXAL REDUCTASE-RELATED"/>
    <property type="match status" value="1"/>
</dbReference>
<dbReference type="PRINTS" id="PR00069">
    <property type="entry name" value="ALDKETRDTASE"/>
</dbReference>
<evidence type="ECO:0000259" key="2">
    <source>
        <dbReference type="Pfam" id="PF00248"/>
    </source>
</evidence>
<evidence type="ECO:0000256" key="1">
    <source>
        <dbReference type="ARBA" id="ARBA00023002"/>
    </source>
</evidence>
<dbReference type="GO" id="GO:0005829">
    <property type="term" value="C:cytosol"/>
    <property type="evidence" value="ECO:0007669"/>
    <property type="project" value="TreeGrafter"/>
</dbReference>
<dbReference type="Gene3D" id="3.20.20.100">
    <property type="entry name" value="NADP-dependent oxidoreductase domain"/>
    <property type="match status" value="1"/>
</dbReference>
<name>A0A926CZD3_9FIRM</name>
<dbReference type="Proteomes" id="UP000654279">
    <property type="component" value="Unassembled WGS sequence"/>
</dbReference>
<dbReference type="EMBL" id="JACRSO010000001">
    <property type="protein sequence ID" value="MBC8528742.1"/>
    <property type="molecule type" value="Genomic_DNA"/>
</dbReference>
<comment type="caution">
    <text evidence="3">The sequence shown here is derived from an EMBL/GenBank/DDBJ whole genome shotgun (WGS) entry which is preliminary data.</text>
</comment>
<keyword evidence="4" id="KW-1185">Reference proteome</keyword>
<dbReference type="Pfam" id="PF00248">
    <property type="entry name" value="Aldo_ket_red"/>
    <property type="match status" value="1"/>
</dbReference>
<accession>A0A926CZD3</accession>
<reference evidence="3" key="1">
    <citation type="submission" date="2020-08" db="EMBL/GenBank/DDBJ databases">
        <title>Genome public.</title>
        <authorList>
            <person name="Liu C."/>
            <person name="Sun Q."/>
        </authorList>
    </citation>
    <scope>NUCLEOTIDE SEQUENCE</scope>
    <source>
        <strain evidence="3">NSJ-44</strain>
    </source>
</reference>
<dbReference type="PANTHER" id="PTHR43364:SF4">
    <property type="entry name" value="NAD(P)-LINKED OXIDOREDUCTASE SUPERFAMILY PROTEIN"/>
    <property type="match status" value="1"/>
</dbReference>
<dbReference type="InterPro" id="IPR023210">
    <property type="entry name" value="NADP_OxRdtase_dom"/>
</dbReference>
<sequence length="316" mass="35437">MRYVRLGRAGVKVSRVALGTGRLGSGVPEETSIQIIHRALELGINFIDTADIYGGGASEIAVGKALQGRRDEVVLGTKFKIDTDDGPNGQGASRYRIMRQVERSLKRLQTDYIDLYQIHRPDGECEIDETLRAMDDLVRQGKVRYIGCSNFDAWRIMEALWVSDRMNLERFVTNQPRYNMLDRHVEQEILPACKKFGLATLCYSPLEGGMLTGKYLGGTQAGYRLTGEELQDPKRQAQLQKVAQFKTIADRLGVSLANLAIAWLIHRGEDVIPILGASRPGQLDENIQALELTLDQEILQQIEAINPSPFFDFTLR</sequence>
<dbReference type="GO" id="GO:0016491">
    <property type="term" value="F:oxidoreductase activity"/>
    <property type="evidence" value="ECO:0007669"/>
    <property type="project" value="UniProtKB-KW"/>
</dbReference>
<dbReference type="AlphaFoldDB" id="A0A926CZD3"/>
<organism evidence="3 4">
    <name type="scientific">Luoshenia tenuis</name>
    <dbReference type="NCBI Taxonomy" id="2763654"/>
    <lineage>
        <taxon>Bacteria</taxon>
        <taxon>Bacillati</taxon>
        <taxon>Bacillota</taxon>
        <taxon>Clostridia</taxon>
        <taxon>Christensenellales</taxon>
        <taxon>Christensenellaceae</taxon>
        <taxon>Luoshenia</taxon>
    </lineage>
</organism>
<dbReference type="FunFam" id="3.20.20.100:FF:000004">
    <property type="entry name" value="Oxidoreductase, aldo/keto reductase"/>
    <property type="match status" value="1"/>
</dbReference>
<gene>
    <name evidence="3" type="ORF">H8699_04720</name>
</gene>
<evidence type="ECO:0000313" key="4">
    <source>
        <dbReference type="Proteomes" id="UP000654279"/>
    </source>
</evidence>
<feature type="domain" description="NADP-dependent oxidoreductase" evidence="2">
    <location>
        <begin position="16"/>
        <end position="306"/>
    </location>
</feature>
<keyword evidence="1" id="KW-0560">Oxidoreductase</keyword>
<dbReference type="InterPro" id="IPR050523">
    <property type="entry name" value="AKR_Detox_Biosynth"/>
</dbReference>
<protein>
    <submittedName>
        <fullName evidence="3">Aldo/keto reductase</fullName>
    </submittedName>
</protein>